<keyword evidence="3" id="KW-1185">Reference proteome</keyword>
<dbReference type="Proteomes" id="UP001460679">
    <property type="component" value="Chromosome"/>
</dbReference>
<dbReference type="Pfam" id="PF14808">
    <property type="entry name" value="TMEM164"/>
    <property type="match status" value="1"/>
</dbReference>
<dbReference type="RefSeq" id="WP_338867349.1">
    <property type="nucleotide sequence ID" value="NZ_CP148066.1"/>
</dbReference>
<keyword evidence="1" id="KW-0812">Transmembrane</keyword>
<dbReference type="EMBL" id="CP148066">
    <property type="protein sequence ID" value="WXL28308.1"/>
    <property type="molecule type" value="Genomic_DNA"/>
</dbReference>
<accession>A0ABZ2RQB8</accession>
<feature type="transmembrane region" description="Helical" evidence="1">
    <location>
        <begin position="267"/>
        <end position="288"/>
    </location>
</feature>
<feature type="transmembrane region" description="Helical" evidence="1">
    <location>
        <begin position="138"/>
        <end position="159"/>
    </location>
</feature>
<reference evidence="2" key="1">
    <citation type="submission" date="2024-03" db="EMBL/GenBank/DDBJ databases">
        <title>Complete genome sequence of Mycoplasma gypis type strain B1/T1.</title>
        <authorList>
            <person name="Spergser J."/>
        </authorList>
    </citation>
    <scope>NUCLEOTIDE SEQUENCE [LARGE SCALE GENOMIC DNA]</scope>
    <source>
        <strain evidence="2">B1/T1</strain>
    </source>
</reference>
<keyword evidence="1" id="KW-0472">Membrane</keyword>
<evidence type="ECO:0000313" key="2">
    <source>
        <dbReference type="EMBL" id="WXL28308.1"/>
    </source>
</evidence>
<proteinExistence type="predicted"/>
<feature type="transmembrane region" description="Helical" evidence="1">
    <location>
        <begin position="111"/>
        <end position="131"/>
    </location>
</feature>
<protein>
    <submittedName>
        <fullName evidence="2">YwaF family protein</fullName>
    </submittedName>
</protein>
<organism evidence="2 3">
    <name type="scientific">[Mycoplasma] gypis</name>
    <dbReference type="NCBI Taxonomy" id="92404"/>
    <lineage>
        <taxon>Bacteria</taxon>
        <taxon>Bacillati</taxon>
        <taxon>Mycoplasmatota</taxon>
        <taxon>Mycoplasmoidales</taxon>
        <taxon>Metamycoplasmataceae</taxon>
        <taxon>Metamycoplasma</taxon>
    </lineage>
</organism>
<evidence type="ECO:0000256" key="1">
    <source>
        <dbReference type="SAM" id="Phobius"/>
    </source>
</evidence>
<feature type="transmembrane region" description="Helical" evidence="1">
    <location>
        <begin position="40"/>
        <end position="59"/>
    </location>
</feature>
<name>A0ABZ2RQB8_9BACT</name>
<feature type="transmembrane region" description="Helical" evidence="1">
    <location>
        <begin position="179"/>
        <end position="199"/>
    </location>
</feature>
<feature type="transmembrane region" description="Helical" evidence="1">
    <location>
        <begin position="80"/>
        <end position="105"/>
    </location>
</feature>
<feature type="transmembrane region" description="Helical" evidence="1">
    <location>
        <begin position="211"/>
        <end position="233"/>
    </location>
</feature>
<evidence type="ECO:0000313" key="3">
    <source>
        <dbReference type="Proteomes" id="UP001460679"/>
    </source>
</evidence>
<keyword evidence="1" id="KW-1133">Transmembrane helix</keyword>
<sequence length="329" mass="38816">MNYTIEMSLQENSKVELVRPKNYGFFNWQGGYLTFHQSSWFFFLVVAIVLCVCALLWLFRKPIYYKYENTQTILKMSKKTFWLIVGIIAACFTIFRIIVLFLNHYPNRWEIIPLHYCRLFLVFIILSLVFNRIDLSKYYGIFEVVGVLIAFGFTDLSSNEKWRSLSADHSDIFWGFDSFVFWDFLFAHSFIIIMCFLLMILSSAKQTKKTVFISVVAMFLIALSVLVLNYITFKYAQNTWKSNWFYLGMQEVNSLSELFGKLSRQPYLFLIACFSIMCLYALALLIFFSASKISLQKVENKWKFIVSKSVAWNDFKQSHLSFKNKNKTV</sequence>
<gene>
    <name evidence="2" type="ORF">WG616_03000</name>
</gene>